<dbReference type="SUPFAM" id="SSF52283">
    <property type="entry name" value="Formate/glycerate dehydrogenase catalytic domain-like"/>
    <property type="match status" value="1"/>
</dbReference>
<dbReference type="KEGG" id="cacn:RN83_11685"/>
<comment type="subunit">
    <text evidence="6">Homohexamer. Trimer of dimers.</text>
</comment>
<dbReference type="GO" id="GO:0042853">
    <property type="term" value="P:L-alanine catabolic process"/>
    <property type="evidence" value="ECO:0007669"/>
    <property type="project" value="InterPro"/>
</dbReference>
<feature type="binding site" evidence="10">
    <location>
        <position position="15"/>
    </location>
    <ligand>
        <name>substrate</name>
    </ligand>
</feature>
<feature type="domain" description="Alanine dehydrogenase/pyridine nucleotide transhydrogenase N-terminal" evidence="13">
    <location>
        <begin position="4"/>
        <end position="137"/>
    </location>
</feature>
<evidence type="ECO:0000256" key="11">
    <source>
        <dbReference type="PIRSR" id="PIRSR000183-3"/>
    </source>
</evidence>
<feature type="binding site" evidence="10">
    <location>
        <position position="75"/>
    </location>
    <ligand>
        <name>substrate</name>
    </ligand>
</feature>
<evidence type="ECO:0000256" key="7">
    <source>
        <dbReference type="ARBA" id="ARBA00072341"/>
    </source>
</evidence>
<dbReference type="RefSeq" id="WP_002520843.1">
    <property type="nucleotide sequence ID" value="NZ_CABIZT010000009.1"/>
</dbReference>
<dbReference type="FunFam" id="3.40.50.720:FF:000049">
    <property type="entry name" value="Alanine dehydrogenase"/>
    <property type="match status" value="1"/>
</dbReference>
<dbReference type="KEGG" id="cacn:RN83_11690"/>
<dbReference type="InterPro" id="IPR008141">
    <property type="entry name" value="Ala_DH"/>
</dbReference>
<evidence type="ECO:0000259" key="13">
    <source>
        <dbReference type="SMART" id="SM01003"/>
    </source>
</evidence>
<dbReference type="InterPro" id="IPR036291">
    <property type="entry name" value="NAD(P)-bd_dom_sf"/>
</dbReference>
<dbReference type="KEGG" id="cacn:RN83_11640"/>
<feature type="domain" description="Alanine dehydrogenase/pyridine nucleotide transhydrogenase NAD(H)-binding" evidence="12">
    <location>
        <begin position="149"/>
        <end position="297"/>
    </location>
</feature>
<dbReference type="PANTHER" id="PTHR42795:SF1">
    <property type="entry name" value="ALANINE DEHYDROGENASE"/>
    <property type="match status" value="1"/>
</dbReference>
<dbReference type="SUPFAM" id="SSF51735">
    <property type="entry name" value="NAD(P)-binding Rossmann-fold domains"/>
    <property type="match status" value="1"/>
</dbReference>
<dbReference type="AlphaFoldDB" id="A0AA44ZDK9"/>
<dbReference type="Pfam" id="PF01262">
    <property type="entry name" value="AlaDh_PNT_C"/>
    <property type="match status" value="1"/>
</dbReference>
<comment type="pathway">
    <text evidence="1 8">Amino-acid degradation; L-alanine degradation via dehydrogenase pathway; NH(3) and pyruvate from L-alanine: step 1/1.</text>
</comment>
<name>A0AA44ZDK9_CUTAC</name>
<dbReference type="EC" id="1.4.1.1" evidence="3 8"/>
<feature type="binding site" evidence="11">
    <location>
        <position position="134"/>
    </location>
    <ligand>
        <name>NAD(+)</name>
        <dbReference type="ChEBI" id="CHEBI:57540"/>
    </ligand>
</feature>
<feature type="binding site" evidence="11">
    <location>
        <position position="220"/>
    </location>
    <ligand>
        <name>NAD(+)</name>
        <dbReference type="ChEBI" id="CHEBI:57540"/>
    </ligand>
</feature>
<dbReference type="InterPro" id="IPR007698">
    <property type="entry name" value="AlaDH/PNT_NAD(H)-bd"/>
</dbReference>
<keyword evidence="5 8" id="KW-0520">NAD</keyword>
<feature type="binding site" evidence="11">
    <location>
        <begin position="267"/>
        <end position="270"/>
    </location>
    <ligand>
        <name>NAD(+)</name>
        <dbReference type="ChEBI" id="CHEBI:57540"/>
    </ligand>
</feature>
<feature type="active site" description="Proton donor/acceptor" evidence="9">
    <location>
        <position position="96"/>
    </location>
</feature>
<evidence type="ECO:0000256" key="9">
    <source>
        <dbReference type="PIRSR" id="PIRSR000183-1"/>
    </source>
</evidence>
<dbReference type="InterPro" id="IPR008142">
    <property type="entry name" value="AlaDH/PNT_CS1"/>
</dbReference>
<dbReference type="GO" id="GO:0000166">
    <property type="term" value="F:nucleotide binding"/>
    <property type="evidence" value="ECO:0007669"/>
    <property type="project" value="UniProtKB-KW"/>
</dbReference>
<proteinExistence type="inferred from homology"/>
<comment type="function">
    <text evidence="8">Catalyzes the reversible reductive amination of pyruvate to L-alanine.</text>
</comment>
<evidence type="ECO:0000313" key="15">
    <source>
        <dbReference type="Proteomes" id="UP000223982"/>
    </source>
</evidence>
<dbReference type="InterPro" id="IPR008143">
    <property type="entry name" value="Ala_DH/PNT_CS2"/>
</dbReference>
<comment type="catalytic activity">
    <reaction evidence="8">
        <text>L-alanine + NAD(+) + H2O = pyruvate + NH4(+) + NADH + H(+)</text>
        <dbReference type="Rhea" id="RHEA:18405"/>
        <dbReference type="ChEBI" id="CHEBI:15361"/>
        <dbReference type="ChEBI" id="CHEBI:15377"/>
        <dbReference type="ChEBI" id="CHEBI:15378"/>
        <dbReference type="ChEBI" id="CHEBI:28938"/>
        <dbReference type="ChEBI" id="CHEBI:57540"/>
        <dbReference type="ChEBI" id="CHEBI:57945"/>
        <dbReference type="ChEBI" id="CHEBI:57972"/>
        <dbReference type="EC" id="1.4.1.1"/>
    </reaction>
</comment>
<evidence type="ECO:0000259" key="12">
    <source>
        <dbReference type="SMART" id="SM01002"/>
    </source>
</evidence>
<organism evidence="14 15">
    <name type="scientific">Cutibacterium acnes</name>
    <name type="common">Propionibacterium acnes</name>
    <dbReference type="NCBI Taxonomy" id="1747"/>
    <lineage>
        <taxon>Bacteria</taxon>
        <taxon>Bacillati</taxon>
        <taxon>Actinomycetota</taxon>
        <taxon>Actinomycetes</taxon>
        <taxon>Propionibacteriales</taxon>
        <taxon>Propionibacteriaceae</taxon>
        <taxon>Cutibacterium</taxon>
    </lineage>
</organism>
<dbReference type="PIRSF" id="PIRSF000183">
    <property type="entry name" value="Alanine_dh"/>
    <property type="match status" value="1"/>
</dbReference>
<gene>
    <name evidence="14" type="ORF">APS60_12355</name>
</gene>
<evidence type="ECO:0000256" key="3">
    <source>
        <dbReference type="ARBA" id="ARBA00012897"/>
    </source>
</evidence>
<feature type="active site" description="Proton donor/acceptor" evidence="9">
    <location>
        <position position="270"/>
    </location>
</feature>
<dbReference type="PROSITE" id="PS00837">
    <property type="entry name" value="ALADH_PNT_2"/>
    <property type="match status" value="1"/>
</dbReference>
<dbReference type="PROSITE" id="PS00836">
    <property type="entry name" value="ALADH_PNT_1"/>
    <property type="match status" value="1"/>
</dbReference>
<evidence type="ECO:0000256" key="4">
    <source>
        <dbReference type="ARBA" id="ARBA00023002"/>
    </source>
</evidence>
<dbReference type="SMART" id="SM01002">
    <property type="entry name" value="AlaDh_PNT_C"/>
    <property type="match status" value="1"/>
</dbReference>
<dbReference type="EMBL" id="LKVB01000013">
    <property type="protein sequence ID" value="PHJ26211.1"/>
    <property type="molecule type" value="Genomic_DNA"/>
</dbReference>
<dbReference type="Proteomes" id="UP000223982">
    <property type="component" value="Unassembled WGS sequence"/>
</dbReference>
<comment type="caution">
    <text evidence="14">The sequence shown here is derived from an EMBL/GenBank/DDBJ whole genome shotgun (WGS) entry which is preliminary data.</text>
</comment>
<evidence type="ECO:0000256" key="5">
    <source>
        <dbReference type="ARBA" id="ARBA00023027"/>
    </source>
</evidence>
<comment type="similarity">
    <text evidence="2 8">Belongs to the AlaDH/PNT family.</text>
</comment>
<evidence type="ECO:0000256" key="8">
    <source>
        <dbReference type="PIRNR" id="PIRNR000183"/>
    </source>
</evidence>
<sequence length="370" mass="38071">MRVGVPTEVKNNEFRVAVTPAGVHALVGRGHEVLVQAGAGVGSGISDSDFVGAGARVVGDVESVWGDADLVLKVKEPVAEEYGRLHEGLVLFTYLHLAADEVLTRELLGRGVTSIAYETVELGDRSLPLLSPMSEIAGRLAAQVGANCLLQSAGGRGVLFGGGSGVRRGRVSVLGGGVAGLCAARVAAGMGADVTVFDVDVARMRYIDEVWGGRIGTRFSSPLAVREACGESDVVIGSVLVPGARTPHLVDHETVLGMVPGSVLVDIAVDQGGCFEDSHPTTHADPTFVVGGSVFYCVANMPGAVPCTSTYALTNATMRYVLLLADEGWRGACGSRGDLRCGLATHGGKLLSAPVGEALGIECVPVSEVL</sequence>
<dbReference type="Pfam" id="PF05222">
    <property type="entry name" value="AlaDh_PNT_N"/>
    <property type="match status" value="1"/>
</dbReference>
<evidence type="ECO:0000256" key="6">
    <source>
        <dbReference type="ARBA" id="ARBA00065528"/>
    </source>
</evidence>
<dbReference type="InterPro" id="IPR007886">
    <property type="entry name" value="AlaDH/PNT_N"/>
</dbReference>
<feature type="binding site" evidence="11">
    <location>
        <position position="203"/>
    </location>
    <ligand>
        <name>NAD(+)</name>
        <dbReference type="ChEBI" id="CHEBI:57540"/>
    </ligand>
</feature>
<dbReference type="PANTHER" id="PTHR42795">
    <property type="entry name" value="ALANINE DEHYDROGENASE"/>
    <property type="match status" value="1"/>
</dbReference>
<feature type="binding site" evidence="11">
    <location>
        <begin position="298"/>
        <end position="301"/>
    </location>
    <ligand>
        <name>NAD(+)</name>
        <dbReference type="ChEBI" id="CHEBI:57540"/>
    </ligand>
</feature>
<dbReference type="GO" id="GO:0005886">
    <property type="term" value="C:plasma membrane"/>
    <property type="evidence" value="ECO:0007669"/>
    <property type="project" value="TreeGrafter"/>
</dbReference>
<reference evidence="14 15" key="1">
    <citation type="submission" date="2017-02" db="EMBL/GenBank/DDBJ databases">
        <title>Prevalence of linear plasmids in Propionibacterium acnes isolates obtained from cancerous prostatic tissue.</title>
        <authorList>
            <person name="Davidsson S."/>
            <person name="Bruggemann H."/>
        </authorList>
    </citation>
    <scope>NUCLEOTIDE SEQUENCE [LARGE SCALE GENOMIC DNA]</scope>
    <source>
        <strain evidence="14 15">09-9</strain>
    </source>
</reference>
<dbReference type="NCBIfam" id="TIGR00518">
    <property type="entry name" value="alaDH"/>
    <property type="match status" value="1"/>
</dbReference>
<keyword evidence="4 8" id="KW-0560">Oxidoreductase</keyword>
<dbReference type="KEGG" id="cacn:RN83_11645"/>
<dbReference type="SMART" id="SM01003">
    <property type="entry name" value="AlaDh_PNT_N"/>
    <property type="match status" value="1"/>
</dbReference>
<dbReference type="GO" id="GO:0000286">
    <property type="term" value="F:alanine dehydrogenase activity"/>
    <property type="evidence" value="ECO:0007669"/>
    <property type="project" value="UniProtKB-UniRule"/>
</dbReference>
<evidence type="ECO:0000256" key="1">
    <source>
        <dbReference type="ARBA" id="ARBA00005206"/>
    </source>
</evidence>
<evidence type="ECO:0000313" key="14">
    <source>
        <dbReference type="EMBL" id="PHJ26211.1"/>
    </source>
</evidence>
<feature type="binding site" evidence="11">
    <location>
        <position position="198"/>
    </location>
    <ligand>
        <name>NAD(+)</name>
        <dbReference type="ChEBI" id="CHEBI:57540"/>
    </ligand>
</feature>
<dbReference type="Gene3D" id="3.40.50.720">
    <property type="entry name" value="NAD(P)-binding Rossmann-like Domain"/>
    <property type="match status" value="2"/>
</dbReference>
<keyword evidence="11" id="KW-0547">Nucleotide-binding</keyword>
<accession>A0AA44ZDK9</accession>
<evidence type="ECO:0000256" key="10">
    <source>
        <dbReference type="PIRSR" id="PIRSR000183-2"/>
    </source>
</evidence>
<dbReference type="CDD" id="cd05305">
    <property type="entry name" value="L-AlaDH"/>
    <property type="match status" value="1"/>
</dbReference>
<feature type="binding site" evidence="11">
    <location>
        <begin position="239"/>
        <end position="240"/>
    </location>
    <ligand>
        <name>NAD(+)</name>
        <dbReference type="ChEBI" id="CHEBI:57540"/>
    </ligand>
</feature>
<evidence type="ECO:0000256" key="2">
    <source>
        <dbReference type="ARBA" id="ARBA00005689"/>
    </source>
</evidence>
<protein>
    <recommendedName>
        <fullName evidence="7 8">Alanine dehydrogenase</fullName>
        <ecNumber evidence="3 8">1.4.1.1</ecNumber>
    </recommendedName>
</protein>